<feature type="region of interest" description="Disordered" evidence="1">
    <location>
        <begin position="265"/>
        <end position="337"/>
    </location>
</feature>
<evidence type="ECO:0000313" key="3">
    <source>
        <dbReference type="Proteomes" id="UP001172155"/>
    </source>
</evidence>
<feature type="compositionally biased region" description="Acidic residues" evidence="1">
    <location>
        <begin position="295"/>
        <end position="305"/>
    </location>
</feature>
<feature type="compositionally biased region" description="Basic and acidic residues" evidence="1">
    <location>
        <begin position="306"/>
        <end position="317"/>
    </location>
</feature>
<protein>
    <submittedName>
        <fullName evidence="2">Uncharacterized protein</fullName>
    </submittedName>
</protein>
<comment type="caution">
    <text evidence="2">The sequence shown here is derived from an EMBL/GenBank/DDBJ whole genome shotgun (WGS) entry which is preliminary data.</text>
</comment>
<dbReference type="EMBL" id="JAUKUD010000003">
    <property type="protein sequence ID" value="KAK0749979.1"/>
    <property type="molecule type" value="Genomic_DNA"/>
</dbReference>
<organism evidence="2 3">
    <name type="scientific">Schizothecium vesticola</name>
    <dbReference type="NCBI Taxonomy" id="314040"/>
    <lineage>
        <taxon>Eukaryota</taxon>
        <taxon>Fungi</taxon>
        <taxon>Dikarya</taxon>
        <taxon>Ascomycota</taxon>
        <taxon>Pezizomycotina</taxon>
        <taxon>Sordariomycetes</taxon>
        <taxon>Sordariomycetidae</taxon>
        <taxon>Sordariales</taxon>
        <taxon>Schizotheciaceae</taxon>
        <taxon>Schizothecium</taxon>
    </lineage>
</organism>
<evidence type="ECO:0000313" key="2">
    <source>
        <dbReference type="EMBL" id="KAK0749979.1"/>
    </source>
</evidence>
<dbReference type="AlphaFoldDB" id="A0AA40F2R9"/>
<feature type="compositionally biased region" description="Polar residues" evidence="1">
    <location>
        <begin position="33"/>
        <end position="43"/>
    </location>
</feature>
<name>A0AA40F2R9_9PEZI</name>
<proteinExistence type="predicted"/>
<sequence>MPQSSKRKSIIIRVPTSPKPQNSRQATEENNDHTMSSPNNNSIVVGGPRRPAARRSNVAHVPDSEESDADMDVGSCHSTIDQPIDTSVMAKNAVAFSAAPASVPVIADAVAAEVNTNNQTNGTDRSLVLIEPRAIPVHPKNAPGNIAKASISQHLSLEEITMRQLQEDIEAYEMDQNFCAALLDEDNLTPQETRTIRIRQFDLMHQLRAARHRTELLTVKTGPVRGRAAKVTAAAASLAASAYRSATNGGQSSAAALNNGHLAATAHDTSTPVPGSPSKPKTAGTKRASLHYVDGDDGDPSDGDNDPLKDEPDDHTVPAHKRPRLATPRLALTASSNPAPSEFKRYEIVTRLGYWMCRLCLSPKYMAAGAGRHPAMPCKWPLRDTSKLVGHHVNMHHEHTRAERCAELAVALDHNRGPLEYWLTTTKTFDIGDGTVINEIIDQLKVAKVHPVLKQLNRAAREMETE</sequence>
<gene>
    <name evidence="2" type="ORF">B0T18DRAFT_119377</name>
</gene>
<accession>A0AA40F2R9</accession>
<keyword evidence="3" id="KW-1185">Reference proteome</keyword>
<feature type="compositionally biased region" description="Basic residues" evidence="1">
    <location>
        <begin position="1"/>
        <end position="10"/>
    </location>
</feature>
<reference evidence="2" key="1">
    <citation type="submission" date="2023-06" db="EMBL/GenBank/DDBJ databases">
        <title>Genome-scale phylogeny and comparative genomics of the fungal order Sordariales.</title>
        <authorList>
            <consortium name="Lawrence Berkeley National Laboratory"/>
            <person name="Hensen N."/>
            <person name="Bonometti L."/>
            <person name="Westerberg I."/>
            <person name="Brannstrom I.O."/>
            <person name="Guillou S."/>
            <person name="Cros-Aarteil S."/>
            <person name="Calhoun S."/>
            <person name="Haridas S."/>
            <person name="Kuo A."/>
            <person name="Mondo S."/>
            <person name="Pangilinan J."/>
            <person name="Riley R."/>
            <person name="LaButti K."/>
            <person name="Andreopoulos B."/>
            <person name="Lipzen A."/>
            <person name="Chen C."/>
            <person name="Yanf M."/>
            <person name="Daum C."/>
            <person name="Ng V."/>
            <person name="Clum A."/>
            <person name="Steindorff A."/>
            <person name="Ohm R."/>
            <person name="Martin F."/>
            <person name="Silar P."/>
            <person name="Natvig D."/>
            <person name="Lalanne C."/>
            <person name="Gautier V."/>
            <person name="Ament-velasquez S.L."/>
            <person name="Kruys A."/>
            <person name="Hutchinson M.I."/>
            <person name="Powell A.J."/>
            <person name="Barry K."/>
            <person name="Miller A.N."/>
            <person name="Grigoriev I.V."/>
            <person name="Debuchy R."/>
            <person name="Gladieux P."/>
            <person name="Thoren M.H."/>
            <person name="Johannesson H."/>
        </authorList>
    </citation>
    <scope>NUCLEOTIDE SEQUENCE</scope>
    <source>
        <strain evidence="2">SMH3187-1</strain>
    </source>
</reference>
<dbReference type="Proteomes" id="UP001172155">
    <property type="component" value="Unassembled WGS sequence"/>
</dbReference>
<feature type="region of interest" description="Disordered" evidence="1">
    <location>
        <begin position="1"/>
        <end position="75"/>
    </location>
</feature>
<evidence type="ECO:0000256" key="1">
    <source>
        <dbReference type="SAM" id="MobiDB-lite"/>
    </source>
</evidence>